<dbReference type="InterPro" id="IPR022790">
    <property type="entry name" value="GH26_dom"/>
</dbReference>
<reference evidence="7 8" key="1">
    <citation type="submission" date="2019-09" db="EMBL/GenBank/DDBJ databases">
        <title>Chitinophaga ginsengihumi sp. nov., isolated from soil of ginseng rhizosphere.</title>
        <authorList>
            <person name="Lee J."/>
        </authorList>
    </citation>
    <scope>NUCLEOTIDE SEQUENCE [LARGE SCALE GENOMIC DNA]</scope>
    <source>
        <strain evidence="7 8">BN140078</strain>
    </source>
</reference>
<comment type="caution">
    <text evidence="7">The sequence shown here is derived from an EMBL/GenBank/DDBJ whole genome shotgun (WGS) entry which is preliminary data.</text>
</comment>
<accession>A0A5B2W4R0</accession>
<dbReference type="PROSITE" id="PS51764">
    <property type="entry name" value="GH26"/>
    <property type="match status" value="1"/>
</dbReference>
<dbReference type="PRINTS" id="PR00739">
    <property type="entry name" value="GLHYDRLASE26"/>
</dbReference>
<feature type="signal peptide" evidence="5">
    <location>
        <begin position="1"/>
        <end position="22"/>
    </location>
</feature>
<organism evidence="7 8">
    <name type="scientific">Chitinophaga agrisoli</name>
    <dbReference type="NCBI Taxonomy" id="2607653"/>
    <lineage>
        <taxon>Bacteria</taxon>
        <taxon>Pseudomonadati</taxon>
        <taxon>Bacteroidota</taxon>
        <taxon>Chitinophagia</taxon>
        <taxon>Chitinophagales</taxon>
        <taxon>Chitinophagaceae</taxon>
        <taxon>Chitinophaga</taxon>
    </lineage>
</organism>
<dbReference type="AlphaFoldDB" id="A0A5B2W4R0"/>
<feature type="domain" description="GH26" evidence="6">
    <location>
        <begin position="51"/>
        <end position="352"/>
    </location>
</feature>
<feature type="chain" id="PRO_5023076027" description="GH26 domain-containing protein" evidence="5">
    <location>
        <begin position="23"/>
        <end position="364"/>
    </location>
</feature>
<dbReference type="Pfam" id="PF02156">
    <property type="entry name" value="Glyco_hydro_26"/>
    <property type="match status" value="1"/>
</dbReference>
<evidence type="ECO:0000313" key="7">
    <source>
        <dbReference type="EMBL" id="KAA2245682.1"/>
    </source>
</evidence>
<evidence type="ECO:0000256" key="2">
    <source>
        <dbReference type="ARBA" id="ARBA00022801"/>
    </source>
</evidence>
<dbReference type="GO" id="GO:0016985">
    <property type="term" value="F:mannan endo-1,4-beta-mannosidase activity"/>
    <property type="evidence" value="ECO:0007669"/>
    <property type="project" value="InterPro"/>
</dbReference>
<evidence type="ECO:0000256" key="5">
    <source>
        <dbReference type="SAM" id="SignalP"/>
    </source>
</evidence>
<feature type="active site" description="Nucleophile" evidence="4">
    <location>
        <position position="286"/>
    </location>
</feature>
<evidence type="ECO:0000256" key="1">
    <source>
        <dbReference type="ARBA" id="ARBA00007754"/>
    </source>
</evidence>
<dbReference type="SUPFAM" id="SSF51445">
    <property type="entry name" value="(Trans)glycosidases"/>
    <property type="match status" value="1"/>
</dbReference>
<keyword evidence="2 4" id="KW-0378">Hydrolase</keyword>
<dbReference type="PANTHER" id="PTHR40079">
    <property type="entry name" value="MANNAN ENDO-1,4-BETA-MANNOSIDASE E-RELATED"/>
    <property type="match status" value="1"/>
</dbReference>
<sequence>MKTVIMNLFTLLQIVLISSCLKQDNLNNSFQQADKPSVVATPMGANPALDPRTDALLRFIQNLKNQPGKRILAGQNSNISNKTQYKLGDDQIIHPFAQATGKYPAIVGSDFNDIDNWNYHSPFLKDLNQQHKCIIEICGGLNNPGISSGSDLSALLPGGSLRTQWVANMDAMAAKLAYFQTNGVSILYRPFHEMNGSWTWYYTTNYANFKALWADLFNYFTTTKKLNNLIWIYAPNNNVVGDGAYTNYYPGTGYVDIVGADVYADDMVINDYSVLRTLAKPIMLTEFGTGHGVRGNSDPNLNGTFDYNLLAEKIRTTYPNVIGWLCWHDWNTTNMGFIYKSMYKNNYSNLVNHSWMAWASDLNY</sequence>
<evidence type="ECO:0000256" key="4">
    <source>
        <dbReference type="PROSITE-ProRule" id="PRU01100"/>
    </source>
</evidence>
<dbReference type="Gene3D" id="3.20.20.80">
    <property type="entry name" value="Glycosidases"/>
    <property type="match status" value="1"/>
</dbReference>
<dbReference type="GO" id="GO:0006080">
    <property type="term" value="P:substituted mannan metabolic process"/>
    <property type="evidence" value="ECO:0007669"/>
    <property type="project" value="InterPro"/>
</dbReference>
<dbReference type="InterPro" id="IPR017853">
    <property type="entry name" value="GH"/>
</dbReference>
<reference evidence="7 8" key="2">
    <citation type="submission" date="2019-09" db="EMBL/GenBank/DDBJ databases">
        <authorList>
            <person name="Jin C."/>
        </authorList>
    </citation>
    <scope>NUCLEOTIDE SEQUENCE [LARGE SCALE GENOMIC DNA]</scope>
    <source>
        <strain evidence="7 8">BN140078</strain>
    </source>
</reference>
<dbReference type="EMBL" id="VUOC01000001">
    <property type="protein sequence ID" value="KAA2245682.1"/>
    <property type="molecule type" value="Genomic_DNA"/>
</dbReference>
<comment type="similarity">
    <text evidence="1 4">Belongs to the glycosyl hydrolase 26 family.</text>
</comment>
<proteinExistence type="inferred from homology"/>
<keyword evidence="3 4" id="KW-0326">Glycosidase</keyword>
<keyword evidence="8" id="KW-1185">Reference proteome</keyword>
<evidence type="ECO:0000256" key="3">
    <source>
        <dbReference type="ARBA" id="ARBA00023295"/>
    </source>
</evidence>
<keyword evidence="5" id="KW-0732">Signal</keyword>
<name>A0A5B2W4R0_9BACT</name>
<dbReference type="InterPro" id="IPR000805">
    <property type="entry name" value="Glyco_hydro_26"/>
</dbReference>
<dbReference type="Proteomes" id="UP000324611">
    <property type="component" value="Unassembled WGS sequence"/>
</dbReference>
<evidence type="ECO:0000259" key="6">
    <source>
        <dbReference type="PROSITE" id="PS51764"/>
    </source>
</evidence>
<dbReference type="PANTHER" id="PTHR40079:SF4">
    <property type="entry name" value="GH26 DOMAIN-CONTAINING PROTEIN-RELATED"/>
    <property type="match status" value="1"/>
</dbReference>
<dbReference type="RefSeq" id="WP_149837072.1">
    <property type="nucleotide sequence ID" value="NZ_VUOC01000001.1"/>
</dbReference>
<gene>
    <name evidence="7" type="ORF">F0L74_06930</name>
</gene>
<evidence type="ECO:0000313" key="8">
    <source>
        <dbReference type="Proteomes" id="UP000324611"/>
    </source>
</evidence>
<dbReference type="PROSITE" id="PS51257">
    <property type="entry name" value="PROKAR_LIPOPROTEIN"/>
    <property type="match status" value="1"/>
</dbReference>
<feature type="active site" description="Proton donor" evidence="4">
    <location>
        <position position="193"/>
    </location>
</feature>
<protein>
    <recommendedName>
        <fullName evidence="6">GH26 domain-containing protein</fullName>
    </recommendedName>
</protein>